<comment type="caution">
    <text evidence="4">The sequence shown here is derived from an EMBL/GenBank/DDBJ whole genome shotgun (WGS) entry which is preliminary data.</text>
</comment>
<dbReference type="InterPro" id="IPR036322">
    <property type="entry name" value="WD40_repeat_dom_sf"/>
</dbReference>
<evidence type="ECO:0000256" key="3">
    <source>
        <dbReference type="PROSITE-ProRule" id="PRU00221"/>
    </source>
</evidence>
<dbReference type="PROSITE" id="PS50082">
    <property type="entry name" value="WD_REPEATS_2"/>
    <property type="match status" value="4"/>
</dbReference>
<dbReference type="Gene3D" id="2.130.10.10">
    <property type="entry name" value="YVTN repeat-like/Quinoprotein amine dehydrogenase"/>
    <property type="match status" value="3"/>
</dbReference>
<keyword evidence="1 3" id="KW-0853">WD repeat</keyword>
<dbReference type="InterPro" id="IPR020472">
    <property type="entry name" value="WD40_PAC1"/>
</dbReference>
<dbReference type="PROSITE" id="PS50294">
    <property type="entry name" value="WD_REPEATS_REGION"/>
    <property type="match status" value="4"/>
</dbReference>
<dbReference type="PRINTS" id="PR00320">
    <property type="entry name" value="GPROTEINBRPT"/>
</dbReference>
<dbReference type="PANTHER" id="PTHR19920:SF0">
    <property type="entry name" value="CYTOSOLIC IRON-SULFUR PROTEIN ASSEMBLY PROTEIN CIAO1-RELATED"/>
    <property type="match status" value="1"/>
</dbReference>
<dbReference type="AlphaFoldDB" id="A0AAD9IMB5"/>
<evidence type="ECO:0000256" key="2">
    <source>
        <dbReference type="ARBA" id="ARBA00022737"/>
    </source>
</evidence>
<protein>
    <recommendedName>
        <fullName evidence="6">Cytosolic iron-sulfur protein assembly protein CIAO1 homolog</fullName>
    </recommendedName>
</protein>
<evidence type="ECO:0000256" key="1">
    <source>
        <dbReference type="ARBA" id="ARBA00022574"/>
    </source>
</evidence>
<accession>A0AAD9IMB5</accession>
<gene>
    <name evidence="4" type="ORF">QBZ16_000129</name>
</gene>
<dbReference type="PANTHER" id="PTHR19920">
    <property type="entry name" value="WD40 PROTEIN CIAO1"/>
    <property type="match status" value="1"/>
</dbReference>
<proteinExistence type="predicted"/>
<dbReference type="GO" id="GO:0016226">
    <property type="term" value="P:iron-sulfur cluster assembly"/>
    <property type="evidence" value="ECO:0007669"/>
    <property type="project" value="TreeGrafter"/>
</dbReference>
<keyword evidence="2" id="KW-0677">Repeat</keyword>
<keyword evidence="5" id="KW-1185">Reference proteome</keyword>
<dbReference type="Pfam" id="PF00400">
    <property type="entry name" value="WD40"/>
    <property type="match status" value="5"/>
</dbReference>
<organism evidence="4 5">
    <name type="scientific">Prototheca wickerhamii</name>
    <dbReference type="NCBI Taxonomy" id="3111"/>
    <lineage>
        <taxon>Eukaryota</taxon>
        <taxon>Viridiplantae</taxon>
        <taxon>Chlorophyta</taxon>
        <taxon>core chlorophytes</taxon>
        <taxon>Trebouxiophyceae</taxon>
        <taxon>Chlorellales</taxon>
        <taxon>Chlorellaceae</taxon>
        <taxon>Prototheca</taxon>
    </lineage>
</organism>
<dbReference type="InterPro" id="IPR001680">
    <property type="entry name" value="WD40_rpt"/>
</dbReference>
<evidence type="ECO:0000313" key="5">
    <source>
        <dbReference type="Proteomes" id="UP001255856"/>
    </source>
</evidence>
<feature type="repeat" description="WD" evidence="3">
    <location>
        <begin position="281"/>
        <end position="315"/>
    </location>
</feature>
<dbReference type="EMBL" id="JASFZW010000001">
    <property type="protein sequence ID" value="KAK2080276.1"/>
    <property type="molecule type" value="Genomic_DNA"/>
</dbReference>
<dbReference type="SUPFAM" id="SSF50978">
    <property type="entry name" value="WD40 repeat-like"/>
    <property type="match status" value="1"/>
</dbReference>
<dbReference type="GO" id="GO:0097361">
    <property type="term" value="C:cytosolic [4Fe-4S] assembly targeting complex"/>
    <property type="evidence" value="ECO:0007669"/>
    <property type="project" value="TreeGrafter"/>
</dbReference>
<dbReference type="InterPro" id="IPR015943">
    <property type="entry name" value="WD40/YVTN_repeat-like_dom_sf"/>
</dbReference>
<feature type="repeat" description="WD" evidence="3">
    <location>
        <begin position="10"/>
        <end position="41"/>
    </location>
</feature>
<sequence length="326" mass="34922">MVELELVQELTGHDDIVWNLAWSPDGTELASCSGDKTVRLWREDPSAASWQCVAILEDVHSRTIRSVAWSPDGRLLATASFDRTVAVWEKTSDPGRGGTEARLVWELAATLEGHESEVKGVAWSSDGIHLATCSRDKTVWVWDTVWDVAFRQPNGDLMASVSDDRSLKVWRCSPSPQRPSEPLWRLETTHADAHERAAFSVDWQAAGGDADASGSGEQLIATGGADNRIALFRLFAAGEADAEGAAPTALRSVFLPGPAGAGPGPVAKPAPLRLELALSRDAAHASDVNCVRWNPARRDCLASASDDGTVRLWRIGGGAPEGATRG</sequence>
<feature type="repeat" description="WD" evidence="3">
    <location>
        <begin position="111"/>
        <end position="143"/>
    </location>
</feature>
<evidence type="ECO:0008006" key="6">
    <source>
        <dbReference type="Google" id="ProtNLM"/>
    </source>
</evidence>
<name>A0AAD9IMB5_PROWI</name>
<dbReference type="Proteomes" id="UP001255856">
    <property type="component" value="Unassembled WGS sequence"/>
</dbReference>
<feature type="repeat" description="WD" evidence="3">
    <location>
        <begin position="57"/>
        <end position="89"/>
    </location>
</feature>
<evidence type="ECO:0000313" key="4">
    <source>
        <dbReference type="EMBL" id="KAK2080276.1"/>
    </source>
</evidence>
<reference evidence="4" key="1">
    <citation type="submission" date="2021-01" db="EMBL/GenBank/DDBJ databases">
        <authorList>
            <person name="Eckstrom K.M.E."/>
        </authorList>
    </citation>
    <scope>NUCLEOTIDE SEQUENCE</scope>
    <source>
        <strain evidence="4">UVCC 0001</strain>
    </source>
</reference>
<dbReference type="SMART" id="SM00320">
    <property type="entry name" value="WD40"/>
    <property type="match status" value="6"/>
</dbReference>